<feature type="compositionally biased region" description="Basic residues" evidence="1">
    <location>
        <begin position="442"/>
        <end position="451"/>
    </location>
</feature>
<organism evidence="2 3">
    <name type="scientific">Adonisia turfae CCMR0081</name>
    <dbReference type="NCBI Taxonomy" id="2292702"/>
    <lineage>
        <taxon>Bacteria</taxon>
        <taxon>Bacillati</taxon>
        <taxon>Cyanobacteriota</taxon>
        <taxon>Adonisia</taxon>
        <taxon>Adonisia turfae</taxon>
    </lineage>
</organism>
<dbReference type="RefSeq" id="WP_163701062.1">
    <property type="nucleotide sequence ID" value="NZ_QXHD01000004.1"/>
</dbReference>
<dbReference type="AlphaFoldDB" id="A0A6M0RQF7"/>
<feature type="region of interest" description="Disordered" evidence="1">
    <location>
        <begin position="364"/>
        <end position="387"/>
    </location>
</feature>
<reference evidence="2 3" key="1">
    <citation type="journal article" date="2020" name="Microb. Ecol.">
        <title>Ecogenomics of the Marine Benthic Filamentous Cyanobacterium Adonisia.</title>
        <authorList>
            <person name="Walter J.M."/>
            <person name="Coutinho F.H."/>
            <person name="Leomil L."/>
            <person name="Hargreaves P.I."/>
            <person name="Campeao M.E."/>
            <person name="Vieira V.V."/>
            <person name="Silva B.S."/>
            <person name="Fistarol G.O."/>
            <person name="Salomon P.S."/>
            <person name="Sawabe T."/>
            <person name="Mino S."/>
            <person name="Hosokawa M."/>
            <person name="Miyashita H."/>
            <person name="Maruyama F."/>
            <person name="van Verk M.C."/>
            <person name="Dutilh B.E."/>
            <person name="Thompson C.C."/>
            <person name="Thompson F.L."/>
        </authorList>
    </citation>
    <scope>NUCLEOTIDE SEQUENCE [LARGE SCALE GENOMIC DNA]</scope>
    <source>
        <strain evidence="2 3">CCMR0081</strain>
    </source>
</reference>
<sequence length="470" mass="51752">MSAYTPLSHNRLLALEHHIRGHQPRVRSVRQQPLQQPVRRRRRAKETQQASMKKQEAPPSMDYKALMQRLGEPPTPRLKQPQHAPASVPPNPALQNPQPQPTQQSAGAYRQLAAQLGQRYHSCPKTRTPNVDLPTVPTPINPNIVETFSVTPTPDTIAKKQRRQTLNSLLESSSAQSWAKHPSKPTPSAPPASRSTQTSNPQPTAPLTSYKSLATTIRQARLGLSSDLPEPATVATKFYPPATNGAIDEVFTTDADASSVELTSVIQQDVTEVEIAQPPITQEQIRLTDNLQITDGNLQLENYPKVNFNYERETQSNVPSLESQVVKAFSNSQIQSPEKTIFSEETPTKDIPASAATIDVVPIVDTDDTSGDSPPPSPTQSLENESITITESSLSIPLQIHEQSLTPVPSTFDIEGLRNNVLLLTYQLACPPQLVSHMAQLQRKRHRRKQSNKQSTLSAQNTTQSSPKAS</sequence>
<feature type="compositionally biased region" description="Polar residues" evidence="1">
    <location>
        <begin position="166"/>
        <end position="177"/>
    </location>
</feature>
<protein>
    <submittedName>
        <fullName evidence="2">Uncharacterized protein</fullName>
    </submittedName>
</protein>
<feature type="compositionally biased region" description="Low complexity" evidence="1">
    <location>
        <begin position="93"/>
        <end position="104"/>
    </location>
</feature>
<name>A0A6M0RQF7_9CYAN</name>
<dbReference type="EMBL" id="QXHD01000004">
    <property type="protein sequence ID" value="NEZ58477.1"/>
    <property type="molecule type" value="Genomic_DNA"/>
</dbReference>
<feature type="region of interest" description="Disordered" evidence="1">
    <location>
        <begin position="20"/>
        <end position="107"/>
    </location>
</feature>
<feature type="region of interest" description="Disordered" evidence="1">
    <location>
        <begin position="439"/>
        <end position="470"/>
    </location>
</feature>
<feature type="compositionally biased region" description="Polar residues" evidence="1">
    <location>
        <begin position="452"/>
        <end position="470"/>
    </location>
</feature>
<dbReference type="Proteomes" id="UP000481033">
    <property type="component" value="Unassembled WGS sequence"/>
</dbReference>
<feature type="region of interest" description="Disordered" evidence="1">
    <location>
        <begin position="166"/>
        <end position="209"/>
    </location>
</feature>
<evidence type="ECO:0000256" key="1">
    <source>
        <dbReference type="SAM" id="MobiDB-lite"/>
    </source>
</evidence>
<evidence type="ECO:0000313" key="2">
    <source>
        <dbReference type="EMBL" id="NEZ58477.1"/>
    </source>
</evidence>
<gene>
    <name evidence="2" type="ORF">DXZ20_23080</name>
</gene>
<evidence type="ECO:0000313" key="3">
    <source>
        <dbReference type="Proteomes" id="UP000481033"/>
    </source>
</evidence>
<comment type="caution">
    <text evidence="2">The sequence shown here is derived from an EMBL/GenBank/DDBJ whole genome shotgun (WGS) entry which is preliminary data.</text>
</comment>
<feature type="compositionally biased region" description="Polar residues" evidence="1">
    <location>
        <begin position="200"/>
        <end position="209"/>
    </location>
</feature>
<accession>A0A6M0RQF7</accession>
<keyword evidence="3" id="KW-1185">Reference proteome</keyword>
<proteinExistence type="predicted"/>